<reference evidence="3 4" key="1">
    <citation type="submission" date="2018-07" db="EMBL/GenBank/DDBJ databases">
        <title>Streptomyces species from bats.</title>
        <authorList>
            <person name="Dunlap C."/>
        </authorList>
    </citation>
    <scope>NUCLEOTIDE SEQUENCE [LARGE SCALE GENOMIC DNA]</scope>
    <source>
        <strain evidence="3 4">AC230</strain>
    </source>
</reference>
<dbReference type="Proteomes" id="UP000253741">
    <property type="component" value="Unassembled WGS sequence"/>
</dbReference>
<protein>
    <submittedName>
        <fullName evidence="3">DUF4232 domain-containing protein</fullName>
    </submittedName>
</protein>
<dbReference type="InterPro" id="IPR025326">
    <property type="entry name" value="DUF4232"/>
</dbReference>
<accession>A0A370BAR8</accession>
<feature type="compositionally biased region" description="Low complexity" evidence="1">
    <location>
        <begin position="168"/>
        <end position="224"/>
    </location>
</feature>
<organism evidence="3 4">
    <name type="scientific">Streptomyces corynorhini</name>
    <dbReference type="NCBI Taxonomy" id="2282652"/>
    <lineage>
        <taxon>Bacteria</taxon>
        <taxon>Bacillati</taxon>
        <taxon>Actinomycetota</taxon>
        <taxon>Actinomycetes</taxon>
        <taxon>Kitasatosporales</taxon>
        <taxon>Streptomycetaceae</taxon>
        <taxon>Streptomyces</taxon>
    </lineage>
</organism>
<keyword evidence="4" id="KW-1185">Reference proteome</keyword>
<comment type="caution">
    <text evidence="3">The sequence shown here is derived from an EMBL/GenBank/DDBJ whole genome shotgun (WGS) entry which is preliminary data.</text>
</comment>
<feature type="region of interest" description="Disordered" evidence="1">
    <location>
        <begin position="163"/>
        <end position="224"/>
    </location>
</feature>
<evidence type="ECO:0000313" key="4">
    <source>
        <dbReference type="Proteomes" id="UP000253741"/>
    </source>
</evidence>
<gene>
    <name evidence="3" type="ORF">DVH02_06765</name>
</gene>
<evidence type="ECO:0000256" key="1">
    <source>
        <dbReference type="SAM" id="MobiDB-lite"/>
    </source>
</evidence>
<feature type="region of interest" description="Disordered" evidence="1">
    <location>
        <begin position="1"/>
        <end position="73"/>
    </location>
</feature>
<dbReference type="AlphaFoldDB" id="A0A370BAR8"/>
<feature type="compositionally biased region" description="Basic residues" evidence="1">
    <location>
        <begin position="122"/>
        <end position="136"/>
    </location>
</feature>
<dbReference type="EMBL" id="QQNA01000037">
    <property type="protein sequence ID" value="RDG38888.1"/>
    <property type="molecule type" value="Genomic_DNA"/>
</dbReference>
<feature type="domain" description="DUF4232" evidence="2">
    <location>
        <begin position="229"/>
        <end position="355"/>
    </location>
</feature>
<dbReference type="Pfam" id="PF14016">
    <property type="entry name" value="DUF4232"/>
    <property type="match status" value="1"/>
</dbReference>
<proteinExistence type="predicted"/>
<sequence>MATAQRSASSGRSIGAAACASASSLSSSRSSRPSRSAPPEDGLAMRSTPHLKSHTTAPESPAVPGTDRLGTPSSWEERTLCVYRGICMPGYTCDMEGQVDRMSDHFQIPRTTSQDTQDRQRTRAVPRATRRAPKAGRRVWRVGAVALSATVLAVATAACGAGGGTSGDGAAAGSDSPSSASGASPTTPADPTTATSPAAGGGSRSPSAASEPAAQSASGGTRTAAASRCTADQLGISLSAPDVGAGNIRYDLRLVNKASGACTLQGFPGVSLLAGDGATIGQPATREGGQLGAVRLAAGGTAQTTLHTLNKGIKGSSCWAAPSLIKIYPPGSKDAMTLSSSKPVVCGDTFTVTAMRAG</sequence>
<name>A0A370BAR8_9ACTN</name>
<feature type="region of interest" description="Disordered" evidence="1">
    <location>
        <begin position="108"/>
        <end position="136"/>
    </location>
</feature>
<feature type="compositionally biased region" description="Low complexity" evidence="1">
    <location>
        <begin position="1"/>
        <end position="37"/>
    </location>
</feature>
<evidence type="ECO:0000313" key="3">
    <source>
        <dbReference type="EMBL" id="RDG38888.1"/>
    </source>
</evidence>
<evidence type="ECO:0000259" key="2">
    <source>
        <dbReference type="Pfam" id="PF14016"/>
    </source>
</evidence>